<evidence type="ECO:0000313" key="3">
    <source>
        <dbReference type="Proteomes" id="UP000887116"/>
    </source>
</evidence>
<reference evidence="2" key="1">
    <citation type="submission" date="2020-07" db="EMBL/GenBank/DDBJ databases">
        <title>Multicomponent nature underlies the extraordinary mechanical properties of spider dragline silk.</title>
        <authorList>
            <person name="Kono N."/>
            <person name="Nakamura H."/>
            <person name="Mori M."/>
            <person name="Yoshida Y."/>
            <person name="Ohtoshi R."/>
            <person name="Malay A.D."/>
            <person name="Moran D.A.P."/>
            <person name="Tomita M."/>
            <person name="Numata K."/>
            <person name="Arakawa K."/>
        </authorList>
    </citation>
    <scope>NUCLEOTIDE SEQUENCE</scope>
</reference>
<protein>
    <submittedName>
        <fullName evidence="2">Uncharacterized protein</fullName>
    </submittedName>
</protein>
<comment type="caution">
    <text evidence="2">The sequence shown here is derived from an EMBL/GenBank/DDBJ whole genome shotgun (WGS) entry which is preliminary data.</text>
</comment>
<organism evidence="2 3">
    <name type="scientific">Trichonephila clavata</name>
    <name type="common">Joro spider</name>
    <name type="synonym">Nephila clavata</name>
    <dbReference type="NCBI Taxonomy" id="2740835"/>
    <lineage>
        <taxon>Eukaryota</taxon>
        <taxon>Metazoa</taxon>
        <taxon>Ecdysozoa</taxon>
        <taxon>Arthropoda</taxon>
        <taxon>Chelicerata</taxon>
        <taxon>Arachnida</taxon>
        <taxon>Araneae</taxon>
        <taxon>Araneomorphae</taxon>
        <taxon>Entelegynae</taxon>
        <taxon>Araneoidea</taxon>
        <taxon>Nephilidae</taxon>
        <taxon>Trichonephila</taxon>
    </lineage>
</organism>
<proteinExistence type="predicted"/>
<gene>
    <name evidence="2" type="ORF">TNCT_318911</name>
</gene>
<sequence length="148" mass="15738">MESAKDRTSSSIESGVASLHRLIHSCWNEKSLTEEMINVASAEGNGSEGAGVTTGESGPKAESGKPDGVAVTDSYWEETGGNAGSDPAVERDEERGCASPSRVGVVPREKEETNKNWHGLGESDCLIKTKHCNGRRTVLTQCDFCPVL</sequence>
<dbReference type="OrthoDB" id="7417946at2759"/>
<evidence type="ECO:0000313" key="2">
    <source>
        <dbReference type="EMBL" id="GFR09073.1"/>
    </source>
</evidence>
<dbReference type="EMBL" id="BMAO01036232">
    <property type="protein sequence ID" value="GFR09073.1"/>
    <property type="molecule type" value="Genomic_DNA"/>
</dbReference>
<keyword evidence="3" id="KW-1185">Reference proteome</keyword>
<dbReference type="Proteomes" id="UP000887116">
    <property type="component" value="Unassembled WGS sequence"/>
</dbReference>
<dbReference type="AlphaFoldDB" id="A0A8X6GQL5"/>
<name>A0A8X6GQL5_TRICU</name>
<evidence type="ECO:0000256" key="1">
    <source>
        <dbReference type="SAM" id="MobiDB-lite"/>
    </source>
</evidence>
<accession>A0A8X6GQL5</accession>
<feature type="region of interest" description="Disordered" evidence="1">
    <location>
        <begin position="39"/>
        <end position="120"/>
    </location>
</feature>